<name>A0AAX6HGF8_IRIPA</name>
<gene>
    <name evidence="1" type="ORF">M6B38_311305</name>
</gene>
<dbReference type="EMBL" id="JANAVB010009598">
    <property type="protein sequence ID" value="KAJ6839963.1"/>
    <property type="molecule type" value="Genomic_DNA"/>
</dbReference>
<dbReference type="PANTHER" id="PTHR14000:SF6">
    <property type="entry name" value="OS02G0631200 PROTEIN"/>
    <property type="match status" value="1"/>
</dbReference>
<evidence type="ECO:0000313" key="2">
    <source>
        <dbReference type="Proteomes" id="UP001140949"/>
    </source>
</evidence>
<dbReference type="AlphaFoldDB" id="A0AAX6HGF8"/>
<protein>
    <submittedName>
        <fullName evidence="1">Uncharacterized protein</fullName>
    </submittedName>
</protein>
<organism evidence="1 2">
    <name type="scientific">Iris pallida</name>
    <name type="common">Sweet iris</name>
    <dbReference type="NCBI Taxonomy" id="29817"/>
    <lineage>
        <taxon>Eukaryota</taxon>
        <taxon>Viridiplantae</taxon>
        <taxon>Streptophyta</taxon>
        <taxon>Embryophyta</taxon>
        <taxon>Tracheophyta</taxon>
        <taxon>Spermatophyta</taxon>
        <taxon>Magnoliopsida</taxon>
        <taxon>Liliopsida</taxon>
        <taxon>Asparagales</taxon>
        <taxon>Iridaceae</taxon>
        <taxon>Iridoideae</taxon>
        <taxon>Irideae</taxon>
        <taxon>Iris</taxon>
    </lineage>
</organism>
<dbReference type="PANTHER" id="PTHR14000">
    <property type="entry name" value="FINGER CCCH DOMAIN PROTEIN, PUTATIVE (DUF3755)-RELATED"/>
    <property type="match status" value="1"/>
</dbReference>
<dbReference type="Proteomes" id="UP001140949">
    <property type="component" value="Unassembled WGS sequence"/>
</dbReference>
<dbReference type="Gene3D" id="1.10.10.60">
    <property type="entry name" value="Homeodomain-like"/>
    <property type="match status" value="1"/>
</dbReference>
<dbReference type="Pfam" id="PF12579">
    <property type="entry name" value="DUF3755"/>
    <property type="match status" value="1"/>
</dbReference>
<reference evidence="1" key="1">
    <citation type="journal article" date="2023" name="GigaByte">
        <title>Genome assembly of the bearded iris, Iris pallida Lam.</title>
        <authorList>
            <person name="Bruccoleri R.E."/>
            <person name="Oakeley E.J."/>
            <person name="Faust A.M.E."/>
            <person name="Altorfer M."/>
            <person name="Dessus-Babus S."/>
            <person name="Burckhardt D."/>
            <person name="Oertli M."/>
            <person name="Naumann U."/>
            <person name="Petersen F."/>
            <person name="Wong J."/>
        </authorList>
    </citation>
    <scope>NUCLEOTIDE SEQUENCE</scope>
    <source>
        <strain evidence="1">GSM-AAB239-AS_SAM_17_03QT</strain>
    </source>
</reference>
<keyword evidence="2" id="KW-1185">Reference proteome</keyword>
<sequence length="304" mass="33219">MNFHHHQQQQNHHGYGVFPPSFYSQHVVSFQSGAAVPGMGSSGGVVVGGGVGGGFGAGGGGGAMMLPPGAGGFPGNLLDPVPPGLKHDTGLAVDWSFNEQAVLNDALVKFSNEPGMMKYIKIAAFLPEKTVRDVALRCRWMAKKENVKRRKLEENYAGKKIKDRKERIDSSAKANIHLVPPDNVAAYSFMMHHANSNNQFPYEVPAIDSATQHLLEENINVLTQISENLSTCKLENNIDLLSHSRDNMATILNRMSEMPGIMSQMPPLSVSINEDLMNSILPSTNQAIMFRTPSRLNLKQEPRC</sequence>
<reference evidence="1" key="2">
    <citation type="submission" date="2023-04" db="EMBL/GenBank/DDBJ databases">
        <authorList>
            <person name="Bruccoleri R.E."/>
            <person name="Oakeley E.J."/>
            <person name="Faust A.-M."/>
            <person name="Dessus-Babus S."/>
            <person name="Altorfer M."/>
            <person name="Burckhardt D."/>
            <person name="Oertli M."/>
            <person name="Naumann U."/>
            <person name="Petersen F."/>
            <person name="Wong J."/>
        </authorList>
    </citation>
    <scope>NUCLEOTIDE SEQUENCE</scope>
    <source>
        <strain evidence="1">GSM-AAB239-AS_SAM_17_03QT</strain>
        <tissue evidence="1">Leaf</tissue>
    </source>
</reference>
<comment type="caution">
    <text evidence="1">The sequence shown here is derived from an EMBL/GenBank/DDBJ whole genome shotgun (WGS) entry which is preliminary data.</text>
</comment>
<accession>A0AAX6HGF8</accession>
<evidence type="ECO:0000313" key="1">
    <source>
        <dbReference type="EMBL" id="KAJ6839963.1"/>
    </source>
</evidence>
<dbReference type="InterPro" id="IPR022228">
    <property type="entry name" value="DUF3755"/>
</dbReference>
<proteinExistence type="predicted"/>